<dbReference type="RefSeq" id="WP_114983184.1">
    <property type="nucleotide sequence ID" value="NZ_CP027806.1"/>
</dbReference>
<dbReference type="PANTHER" id="PTHR11360">
    <property type="entry name" value="MONOCARBOXYLATE TRANSPORTER"/>
    <property type="match status" value="1"/>
</dbReference>
<feature type="transmembrane region" description="Helical" evidence="5">
    <location>
        <begin position="170"/>
        <end position="189"/>
    </location>
</feature>
<feature type="region of interest" description="Disordered" evidence="4">
    <location>
        <begin position="203"/>
        <end position="228"/>
    </location>
</feature>
<reference evidence="7 8" key="1">
    <citation type="submission" date="2018-03" db="EMBL/GenBank/DDBJ databases">
        <title>Phenotypic and genomic properties of Cyclonatronum proteinivorum gen. nov., sp. nov., a haloalkaliphilic bacteroidete from soda lakes possessing Na+-translocating rhodopsin.</title>
        <authorList>
            <person name="Toshchakov S.V."/>
            <person name="Korzhenkov A."/>
            <person name="Samarov N.I."/>
            <person name="Kublanov I.V."/>
            <person name="Muntyan M.S."/>
            <person name="Sorokin D.Y."/>
        </authorList>
    </citation>
    <scope>NUCLEOTIDE SEQUENCE [LARGE SCALE GENOMIC DNA]</scope>
    <source>
        <strain evidence="7 8">Omega</strain>
    </source>
</reference>
<evidence type="ECO:0000256" key="4">
    <source>
        <dbReference type="SAM" id="MobiDB-lite"/>
    </source>
</evidence>
<name>A0A345UHA0_9BACT</name>
<dbReference type="Proteomes" id="UP000254808">
    <property type="component" value="Chromosome"/>
</dbReference>
<evidence type="ECO:0000256" key="2">
    <source>
        <dbReference type="ARBA" id="ARBA00022989"/>
    </source>
</evidence>
<dbReference type="InterPro" id="IPR020846">
    <property type="entry name" value="MFS_dom"/>
</dbReference>
<organism evidence="7 8">
    <name type="scientific">Cyclonatronum proteinivorum</name>
    <dbReference type="NCBI Taxonomy" id="1457365"/>
    <lineage>
        <taxon>Bacteria</taxon>
        <taxon>Pseudomonadati</taxon>
        <taxon>Balneolota</taxon>
        <taxon>Balneolia</taxon>
        <taxon>Balneolales</taxon>
        <taxon>Cyclonatronaceae</taxon>
        <taxon>Cyclonatronum</taxon>
    </lineage>
</organism>
<dbReference type="Gene3D" id="1.20.1250.20">
    <property type="entry name" value="MFS general substrate transporter like domains"/>
    <property type="match status" value="1"/>
</dbReference>
<feature type="transmembrane region" description="Helical" evidence="5">
    <location>
        <begin position="272"/>
        <end position="293"/>
    </location>
</feature>
<gene>
    <name evidence="7" type="ORF">CYPRO_0567</name>
</gene>
<feature type="compositionally biased region" description="Basic and acidic residues" evidence="4">
    <location>
        <begin position="212"/>
        <end position="222"/>
    </location>
</feature>
<dbReference type="Pfam" id="PF07690">
    <property type="entry name" value="MFS_1"/>
    <property type="match status" value="1"/>
</dbReference>
<dbReference type="PROSITE" id="PS50850">
    <property type="entry name" value="MFS"/>
    <property type="match status" value="1"/>
</dbReference>
<dbReference type="InterPro" id="IPR036259">
    <property type="entry name" value="MFS_trans_sf"/>
</dbReference>
<evidence type="ECO:0000256" key="1">
    <source>
        <dbReference type="ARBA" id="ARBA00022692"/>
    </source>
</evidence>
<keyword evidence="3 5" id="KW-0472">Membrane</keyword>
<feature type="transmembrane region" description="Helical" evidence="5">
    <location>
        <begin position="80"/>
        <end position="109"/>
    </location>
</feature>
<dbReference type="KEGG" id="cprv:CYPRO_0567"/>
<dbReference type="GO" id="GO:0022857">
    <property type="term" value="F:transmembrane transporter activity"/>
    <property type="evidence" value="ECO:0007669"/>
    <property type="project" value="InterPro"/>
</dbReference>
<keyword evidence="1 5" id="KW-0812">Transmembrane</keyword>
<feature type="transmembrane region" description="Helical" evidence="5">
    <location>
        <begin position="13"/>
        <end position="36"/>
    </location>
</feature>
<feature type="transmembrane region" description="Helical" evidence="5">
    <location>
        <begin position="388"/>
        <end position="411"/>
    </location>
</feature>
<dbReference type="EMBL" id="CP027806">
    <property type="protein sequence ID" value="AXI99851.1"/>
    <property type="molecule type" value="Genomic_DNA"/>
</dbReference>
<sequence length="423" mass="45749">MTFYTFFRKNTRLLLFGVLLTFFAGFGQTFMFSLFLPAWQETFGLSSGSFGTFYSAITLTSALLLPYTGGLLDRVPLQKYTFAVLGVMLVSALLLSFAHTLIVLFLAILGVRHTGQGLMGHISQTTMARRFDADRGKALSVSSVGFSLGEAVLPVSVALLIGAIGWRSSWMLIAGFVLLCAALIIPLLLKNYNETAPEPERFGAAIDAGSDPETHPPKEKTSPETNRSWTRAEMLRDPRFYFILPAGLASPILLTGFFLYQLPLAESKGWSMAWMASCFIGFAGAKMVFSLGIGPVIDRFTARAVYPFMLIPMVVGFVVLLLGSHPVTALIYMLLLGATEGISGNTKTALFAEIYGVTHLGAIRSTLVTLMVFSTASAPVLFGNLLDAGVVFSTIILGAIAFVLLSMLLALRITPWAEAIWGS</sequence>
<evidence type="ECO:0000259" key="6">
    <source>
        <dbReference type="PROSITE" id="PS50850"/>
    </source>
</evidence>
<proteinExistence type="predicted"/>
<keyword evidence="8" id="KW-1185">Reference proteome</keyword>
<feature type="transmembrane region" description="Helical" evidence="5">
    <location>
        <begin position="48"/>
        <end position="68"/>
    </location>
</feature>
<accession>A0A345UHA0</accession>
<dbReference type="PANTHER" id="PTHR11360:SF308">
    <property type="entry name" value="BLL3089 PROTEIN"/>
    <property type="match status" value="1"/>
</dbReference>
<feature type="transmembrane region" description="Helical" evidence="5">
    <location>
        <begin position="362"/>
        <end position="382"/>
    </location>
</feature>
<dbReference type="SUPFAM" id="SSF103473">
    <property type="entry name" value="MFS general substrate transporter"/>
    <property type="match status" value="1"/>
</dbReference>
<evidence type="ECO:0000256" key="3">
    <source>
        <dbReference type="ARBA" id="ARBA00023136"/>
    </source>
</evidence>
<dbReference type="InterPro" id="IPR050327">
    <property type="entry name" value="Proton-linked_MCT"/>
</dbReference>
<keyword evidence="2 5" id="KW-1133">Transmembrane helix</keyword>
<protein>
    <submittedName>
        <fullName evidence="7">Putative arabinose efflux permease, MFS family</fullName>
    </submittedName>
</protein>
<evidence type="ECO:0000313" key="7">
    <source>
        <dbReference type="EMBL" id="AXI99851.1"/>
    </source>
</evidence>
<dbReference type="OrthoDB" id="1404228at2"/>
<evidence type="ECO:0000313" key="8">
    <source>
        <dbReference type="Proteomes" id="UP000254808"/>
    </source>
</evidence>
<dbReference type="InterPro" id="IPR011701">
    <property type="entry name" value="MFS"/>
</dbReference>
<evidence type="ECO:0000256" key="5">
    <source>
        <dbReference type="SAM" id="Phobius"/>
    </source>
</evidence>
<feature type="domain" description="Major facilitator superfamily (MFS) profile" evidence="6">
    <location>
        <begin position="13"/>
        <end position="418"/>
    </location>
</feature>
<dbReference type="AlphaFoldDB" id="A0A345UHA0"/>
<feature type="transmembrane region" description="Helical" evidence="5">
    <location>
        <begin position="240"/>
        <end position="260"/>
    </location>
</feature>